<reference evidence="2 3" key="1">
    <citation type="submission" date="2020-08" db="EMBL/GenBank/DDBJ databases">
        <title>Genomic Encyclopedia of Type Strains, Phase IV (KMG-IV): sequencing the most valuable type-strain genomes for metagenomic binning, comparative biology and taxonomic classification.</title>
        <authorList>
            <person name="Goeker M."/>
        </authorList>
    </citation>
    <scope>NUCLEOTIDE SEQUENCE [LARGE SCALE GENOMIC DNA]</scope>
    <source>
        <strain evidence="2 3">DSM 21458</strain>
    </source>
</reference>
<dbReference type="AlphaFoldDB" id="A0A841I211"/>
<protein>
    <recommendedName>
        <fullName evidence="1">DinB-like domain-containing protein</fullName>
    </recommendedName>
</protein>
<organism evidence="2 3">
    <name type="scientific">Deinobacterium chartae</name>
    <dbReference type="NCBI Taxonomy" id="521158"/>
    <lineage>
        <taxon>Bacteria</taxon>
        <taxon>Thermotogati</taxon>
        <taxon>Deinococcota</taxon>
        <taxon>Deinococci</taxon>
        <taxon>Deinococcales</taxon>
        <taxon>Deinococcaceae</taxon>
        <taxon>Deinobacterium</taxon>
    </lineage>
</organism>
<accession>A0A841I211</accession>
<evidence type="ECO:0000259" key="1">
    <source>
        <dbReference type="Pfam" id="PF12867"/>
    </source>
</evidence>
<dbReference type="EMBL" id="JACHHG010000004">
    <property type="protein sequence ID" value="MBB6097975.1"/>
    <property type="molecule type" value="Genomic_DNA"/>
</dbReference>
<feature type="domain" description="DinB-like" evidence="1">
    <location>
        <begin position="29"/>
        <end position="162"/>
    </location>
</feature>
<name>A0A841I211_9DEIO</name>
<evidence type="ECO:0000313" key="3">
    <source>
        <dbReference type="Proteomes" id="UP000569951"/>
    </source>
</evidence>
<gene>
    <name evidence="2" type="ORF">HNR42_001398</name>
</gene>
<proteinExistence type="predicted"/>
<dbReference type="Gene3D" id="1.20.120.450">
    <property type="entry name" value="dinb family like domain"/>
    <property type="match status" value="1"/>
</dbReference>
<dbReference type="SUPFAM" id="SSF109854">
    <property type="entry name" value="DinB/YfiT-like putative metalloenzymes"/>
    <property type="match status" value="1"/>
</dbReference>
<dbReference type="RefSeq" id="WP_183985933.1">
    <property type="nucleotide sequence ID" value="NZ_JACHHG010000004.1"/>
</dbReference>
<sequence length="182" mass="20846">MDRSYPIGKVTDYATRDRSTLEAVAACMEQTAQEWRSTVQSLPDAELNRTYREGSWTMRELVHHAADAHMHGLIRLKYGLVEDGYVIKPMEQQAWLGLADTRLPPQASLDLLEALNLRWGALLRGLDPAELGREVVHPQEGRQDLWRLIAKHDWHLRHHLAHVRLALEGSTGSDHDLHAERR</sequence>
<dbReference type="Proteomes" id="UP000569951">
    <property type="component" value="Unassembled WGS sequence"/>
</dbReference>
<evidence type="ECO:0000313" key="2">
    <source>
        <dbReference type="EMBL" id="MBB6097975.1"/>
    </source>
</evidence>
<dbReference type="InterPro" id="IPR034660">
    <property type="entry name" value="DinB/YfiT-like"/>
</dbReference>
<comment type="caution">
    <text evidence="2">The sequence shown here is derived from an EMBL/GenBank/DDBJ whole genome shotgun (WGS) entry which is preliminary data.</text>
</comment>
<keyword evidence="3" id="KW-1185">Reference proteome</keyword>
<dbReference type="Pfam" id="PF12867">
    <property type="entry name" value="DinB_2"/>
    <property type="match status" value="1"/>
</dbReference>
<dbReference type="InterPro" id="IPR024775">
    <property type="entry name" value="DinB-like"/>
</dbReference>